<evidence type="ECO:0000256" key="3">
    <source>
        <dbReference type="ARBA" id="ARBA00022833"/>
    </source>
</evidence>
<organism evidence="7 8">
    <name type="scientific">Tricholomella constricta</name>
    <dbReference type="NCBI Taxonomy" id="117010"/>
    <lineage>
        <taxon>Eukaryota</taxon>
        <taxon>Fungi</taxon>
        <taxon>Dikarya</taxon>
        <taxon>Basidiomycota</taxon>
        <taxon>Agaricomycotina</taxon>
        <taxon>Agaricomycetes</taxon>
        <taxon>Agaricomycetidae</taxon>
        <taxon>Agaricales</taxon>
        <taxon>Tricholomatineae</taxon>
        <taxon>Lyophyllaceae</taxon>
        <taxon>Tricholomella</taxon>
    </lineage>
</organism>
<evidence type="ECO:0000256" key="4">
    <source>
        <dbReference type="PROSITE-ProRule" id="PRU00175"/>
    </source>
</evidence>
<evidence type="ECO:0000313" key="7">
    <source>
        <dbReference type="EMBL" id="KAF5377442.1"/>
    </source>
</evidence>
<dbReference type="PANTHER" id="PTHR14134:SF2">
    <property type="entry name" value="E3 UBIQUITIN-PROTEIN LIGASE RAD18"/>
    <property type="match status" value="1"/>
</dbReference>
<dbReference type="GO" id="GO:0097505">
    <property type="term" value="C:Rad6-Rad18 complex"/>
    <property type="evidence" value="ECO:0007669"/>
    <property type="project" value="TreeGrafter"/>
</dbReference>
<keyword evidence="8" id="KW-1185">Reference proteome</keyword>
<dbReference type="Proteomes" id="UP000565441">
    <property type="component" value="Unassembled WGS sequence"/>
</dbReference>
<keyword evidence="3" id="KW-0862">Zinc</keyword>
<dbReference type="PROSITE" id="PS50089">
    <property type="entry name" value="ZF_RING_2"/>
    <property type="match status" value="1"/>
</dbReference>
<evidence type="ECO:0000256" key="1">
    <source>
        <dbReference type="ARBA" id="ARBA00022723"/>
    </source>
</evidence>
<feature type="region of interest" description="Disordered" evidence="5">
    <location>
        <begin position="134"/>
        <end position="192"/>
    </location>
</feature>
<dbReference type="AlphaFoldDB" id="A0A8H5H664"/>
<dbReference type="PANTHER" id="PTHR14134">
    <property type="entry name" value="E3 UBIQUITIN-PROTEIN LIGASE RAD18"/>
    <property type="match status" value="1"/>
</dbReference>
<evidence type="ECO:0000256" key="2">
    <source>
        <dbReference type="ARBA" id="ARBA00022771"/>
    </source>
</evidence>
<evidence type="ECO:0000313" key="8">
    <source>
        <dbReference type="Proteomes" id="UP000565441"/>
    </source>
</evidence>
<accession>A0A8H5H664</accession>
<feature type="compositionally biased region" description="Basic residues" evidence="5">
    <location>
        <begin position="167"/>
        <end position="187"/>
    </location>
</feature>
<keyword evidence="2 4" id="KW-0863">Zinc-finger</keyword>
<dbReference type="OrthoDB" id="6105938at2759"/>
<feature type="domain" description="RING-type" evidence="6">
    <location>
        <begin position="208"/>
        <end position="253"/>
    </location>
</feature>
<dbReference type="SMART" id="SM00184">
    <property type="entry name" value="RING"/>
    <property type="match status" value="1"/>
</dbReference>
<dbReference type="GO" id="GO:0061630">
    <property type="term" value="F:ubiquitin protein ligase activity"/>
    <property type="evidence" value="ECO:0007669"/>
    <property type="project" value="InterPro"/>
</dbReference>
<dbReference type="InterPro" id="IPR039577">
    <property type="entry name" value="Rad18"/>
</dbReference>
<name>A0A8H5H664_9AGAR</name>
<dbReference type="EMBL" id="JAACJP010000023">
    <property type="protein sequence ID" value="KAF5377442.1"/>
    <property type="molecule type" value="Genomic_DNA"/>
</dbReference>
<evidence type="ECO:0000256" key="5">
    <source>
        <dbReference type="SAM" id="MobiDB-lite"/>
    </source>
</evidence>
<feature type="region of interest" description="Disordered" evidence="5">
    <location>
        <begin position="774"/>
        <end position="798"/>
    </location>
</feature>
<evidence type="ECO:0000259" key="6">
    <source>
        <dbReference type="PROSITE" id="PS50089"/>
    </source>
</evidence>
<dbReference type="InterPro" id="IPR013083">
    <property type="entry name" value="Znf_RING/FYVE/PHD"/>
</dbReference>
<dbReference type="GO" id="GO:0006301">
    <property type="term" value="P:DNA damage tolerance"/>
    <property type="evidence" value="ECO:0007669"/>
    <property type="project" value="InterPro"/>
</dbReference>
<feature type="compositionally biased region" description="Acidic residues" evidence="5">
    <location>
        <begin position="1"/>
        <end position="10"/>
    </location>
</feature>
<feature type="compositionally biased region" description="Polar residues" evidence="5">
    <location>
        <begin position="134"/>
        <end position="151"/>
    </location>
</feature>
<protein>
    <recommendedName>
        <fullName evidence="6">RING-type domain-containing protein</fullName>
    </recommendedName>
</protein>
<keyword evidence="1" id="KW-0479">Metal-binding</keyword>
<dbReference type="Gene3D" id="3.30.40.10">
    <property type="entry name" value="Zinc/RING finger domain, C3HC4 (zinc finger)"/>
    <property type="match status" value="1"/>
</dbReference>
<sequence>MSDDEFDVIPDEFAGVEGINWDELLSAPPPSSSVDAPQDEATNHEAVDVPGARSPSSSTQYSCDDEELDPAFFVELDTLEKNILQAEAGPSRVSAALNTRVSGDSESALPDDGASGSHLQSRTLINHSHFFSNTVETSRPPASSSALQSSKTDGRDDHDSALQTLLKRPRSKSPRAKAHSPNKKGKGKAQGNEGVLQVLSGFEDELTCPICSDIFVAAHLGNPCGHSFCGECGWNWEMKCIKGGKTNNCPTCRTELSRETPMIPNFSMDSTVEKHIAALGQSGIAEWKPGGSKHKEWISRKEQWKKGAAERAKAEMKPKQFIYMALDLSTSDDEAEEADVVARPRGHPALLDAVHVSVPVGALLPDETTAVLNFTATLNLADYDELQQSGGRIQLWSNVPSESATTSSAGGWASCDFQETTIPTFADVSDSTVEVFLGDLRQHDAEYPGQHVLSLVLCAPLANNGQSRFAFTYRIVYPDGEIRWLGTFGQNGTLVIEGVVSDPALVLTEGWMPRDNGYVWKGVGAERPLDLNVLRLVKPADYAVLALDGDVAGKSSLAFLVPRLAPHAVYIPPTYVLCASSDATIAVLSKGIITGSGTGSLLLKPLQSHQHGLRAIAESILAHCSTERVQATALYKDAGRLIVASRGTCSIQGIVVSTSPHRVKARLLLPLDTLSALLPAYPTPFAIFSPQSRNVHFISDPSTQNIAFTGCGPFVLSPILDLKDEACQASILSAFTSARPAEDDSVILPTPPPSPQLAHFPTFNGASFSPSGSVPLHESGVARGQPSAPESQKKERDRGIAEGQVMPPVQGVQALFAQLQQLVGVAFFAVMTVFKLLFGKLEHEREPGDEGDSVAGAHALDEKQGGSTDDEDDEAYAALNLASSQAPVDARGSGVSFVVDISNGAAVLALRSVSAARDGFAGAVVMEMGGQRVDVKETRLESGVSLFEFNGGDGGRVRISYTPWK</sequence>
<dbReference type="GO" id="GO:0003697">
    <property type="term" value="F:single-stranded DNA binding"/>
    <property type="evidence" value="ECO:0007669"/>
    <property type="project" value="InterPro"/>
</dbReference>
<feature type="region of interest" description="Disordered" evidence="5">
    <location>
        <begin position="1"/>
        <end position="64"/>
    </location>
</feature>
<comment type="caution">
    <text evidence="7">The sequence shown here is derived from an EMBL/GenBank/DDBJ whole genome shotgun (WGS) entry which is preliminary data.</text>
</comment>
<dbReference type="InterPro" id="IPR001841">
    <property type="entry name" value="Znf_RING"/>
</dbReference>
<dbReference type="InterPro" id="IPR027370">
    <property type="entry name" value="Znf-RING_euk"/>
</dbReference>
<dbReference type="Pfam" id="PF13445">
    <property type="entry name" value="zf-RING_UBOX"/>
    <property type="match status" value="1"/>
</dbReference>
<proteinExistence type="predicted"/>
<dbReference type="GO" id="GO:0008270">
    <property type="term" value="F:zinc ion binding"/>
    <property type="evidence" value="ECO:0007669"/>
    <property type="project" value="UniProtKB-KW"/>
</dbReference>
<dbReference type="GO" id="GO:0005634">
    <property type="term" value="C:nucleus"/>
    <property type="evidence" value="ECO:0007669"/>
    <property type="project" value="TreeGrafter"/>
</dbReference>
<dbReference type="SUPFAM" id="SSF57850">
    <property type="entry name" value="RING/U-box"/>
    <property type="match status" value="1"/>
</dbReference>
<gene>
    <name evidence="7" type="ORF">D9615_005152</name>
</gene>
<reference evidence="7 8" key="1">
    <citation type="journal article" date="2020" name="ISME J.">
        <title>Uncovering the hidden diversity of litter-decomposition mechanisms in mushroom-forming fungi.</title>
        <authorList>
            <person name="Floudas D."/>
            <person name="Bentzer J."/>
            <person name="Ahren D."/>
            <person name="Johansson T."/>
            <person name="Persson P."/>
            <person name="Tunlid A."/>
        </authorList>
    </citation>
    <scope>NUCLEOTIDE SEQUENCE [LARGE SCALE GENOMIC DNA]</scope>
    <source>
        <strain evidence="7 8">CBS 661.87</strain>
    </source>
</reference>
<dbReference type="GO" id="GO:0006513">
    <property type="term" value="P:protein monoubiquitination"/>
    <property type="evidence" value="ECO:0007669"/>
    <property type="project" value="InterPro"/>
</dbReference>